<name>A0A2B4RYG6_STYPI</name>
<dbReference type="Proteomes" id="UP000225706">
    <property type="component" value="Unassembled WGS sequence"/>
</dbReference>
<keyword evidence="3" id="KW-1185">Reference proteome</keyword>
<accession>A0A2B4RYG6</accession>
<sequence length="130" mass="14590">MPEDIKTADGLLNAPGQNNAIQRVKKTWKPHMTPPLKRIYSVRDSVLVKQYLSSKASPPYEGEPLEVQHRKVTQVVVKRRDGSTIARSIAHFKKVAHQTLDEVGRSQLEPGFGRKASAELQAEELPKPQE</sequence>
<evidence type="ECO:0000256" key="1">
    <source>
        <dbReference type="SAM" id="MobiDB-lite"/>
    </source>
</evidence>
<reference evidence="3" key="1">
    <citation type="journal article" date="2017" name="bioRxiv">
        <title>Comparative analysis of the genomes of Stylophora pistillata and Acropora digitifera provides evidence for extensive differences between species of corals.</title>
        <authorList>
            <person name="Voolstra C.R."/>
            <person name="Li Y."/>
            <person name="Liew Y.J."/>
            <person name="Baumgarten S."/>
            <person name="Zoccola D."/>
            <person name="Flot J.-F."/>
            <person name="Tambutte S."/>
            <person name="Allemand D."/>
            <person name="Aranda M."/>
        </authorList>
    </citation>
    <scope>NUCLEOTIDE SEQUENCE [LARGE SCALE GENOMIC DNA]</scope>
</reference>
<feature type="region of interest" description="Disordered" evidence="1">
    <location>
        <begin position="106"/>
        <end position="130"/>
    </location>
</feature>
<evidence type="ECO:0000313" key="3">
    <source>
        <dbReference type="Proteomes" id="UP000225706"/>
    </source>
</evidence>
<dbReference type="AlphaFoldDB" id="A0A2B4RYG6"/>
<comment type="caution">
    <text evidence="2">The sequence shown here is derived from an EMBL/GenBank/DDBJ whole genome shotgun (WGS) entry which is preliminary data.</text>
</comment>
<proteinExistence type="predicted"/>
<gene>
    <name evidence="2" type="ORF">AWC38_SpisGene14235</name>
</gene>
<evidence type="ECO:0000313" key="2">
    <source>
        <dbReference type="EMBL" id="PFX21295.1"/>
    </source>
</evidence>
<organism evidence="2 3">
    <name type="scientific">Stylophora pistillata</name>
    <name type="common">Smooth cauliflower coral</name>
    <dbReference type="NCBI Taxonomy" id="50429"/>
    <lineage>
        <taxon>Eukaryota</taxon>
        <taxon>Metazoa</taxon>
        <taxon>Cnidaria</taxon>
        <taxon>Anthozoa</taxon>
        <taxon>Hexacorallia</taxon>
        <taxon>Scleractinia</taxon>
        <taxon>Astrocoeniina</taxon>
        <taxon>Pocilloporidae</taxon>
        <taxon>Stylophora</taxon>
    </lineage>
</organism>
<protein>
    <submittedName>
        <fullName evidence="2">Uncharacterized protein</fullName>
    </submittedName>
</protein>
<dbReference type="EMBL" id="LSMT01000283">
    <property type="protein sequence ID" value="PFX21295.1"/>
    <property type="molecule type" value="Genomic_DNA"/>
</dbReference>